<evidence type="ECO:0000256" key="3">
    <source>
        <dbReference type="ARBA" id="ARBA00022448"/>
    </source>
</evidence>
<protein>
    <submittedName>
        <fullName evidence="10">POT family proton-dependent oligopeptide transporter</fullName>
    </submittedName>
</protein>
<feature type="transmembrane region" description="Helical" evidence="9">
    <location>
        <begin position="234"/>
        <end position="255"/>
    </location>
</feature>
<feature type="transmembrane region" description="Helical" evidence="9">
    <location>
        <begin position="99"/>
        <end position="119"/>
    </location>
</feature>
<comment type="subcellular location">
    <subcellularLocation>
        <location evidence="1">Cell membrane</location>
        <topology evidence="1">Multi-pass membrane protein</topology>
    </subcellularLocation>
    <subcellularLocation>
        <location evidence="8">Membrane</location>
        <topology evidence="8">Multi-pass membrane protein</topology>
    </subcellularLocation>
</comment>
<reference evidence="10 11" key="1">
    <citation type="submission" date="2020-07" db="EMBL/GenBank/DDBJ databases">
        <title>Sequencing the genomes of 1000 actinobacteria strains.</title>
        <authorList>
            <person name="Klenk H.-P."/>
        </authorList>
    </citation>
    <scope>NUCLEOTIDE SEQUENCE [LARGE SCALE GENOMIC DNA]</scope>
    <source>
        <strain evidence="10 11">DSM 42178</strain>
    </source>
</reference>
<keyword evidence="6 9" id="KW-1133">Transmembrane helix</keyword>
<dbReference type="GO" id="GO:0071916">
    <property type="term" value="F:dipeptide transmembrane transporter activity"/>
    <property type="evidence" value="ECO:0007669"/>
    <property type="project" value="UniProtKB-ARBA"/>
</dbReference>
<evidence type="ECO:0000256" key="9">
    <source>
        <dbReference type="SAM" id="Phobius"/>
    </source>
</evidence>
<dbReference type="RefSeq" id="WP_179814760.1">
    <property type="nucleotide sequence ID" value="NZ_JACBZD010000001.1"/>
</dbReference>
<evidence type="ECO:0000256" key="2">
    <source>
        <dbReference type="ARBA" id="ARBA00005982"/>
    </source>
</evidence>
<dbReference type="NCBIfam" id="TIGR00924">
    <property type="entry name" value="yjdL_sub1_fam"/>
    <property type="match status" value="1"/>
</dbReference>
<dbReference type="AlphaFoldDB" id="A0A852ZY12"/>
<dbReference type="PANTHER" id="PTHR23517:SF15">
    <property type="entry name" value="PROTON-DEPENDENT OLIGOPEPTIDE FAMILY TRANSPORT PROTEIN"/>
    <property type="match status" value="1"/>
</dbReference>
<feature type="transmembrane region" description="Helical" evidence="9">
    <location>
        <begin position="290"/>
        <end position="308"/>
    </location>
</feature>
<feature type="transmembrane region" description="Helical" evidence="9">
    <location>
        <begin position="160"/>
        <end position="179"/>
    </location>
</feature>
<feature type="transmembrane region" description="Helical" evidence="9">
    <location>
        <begin position="261"/>
        <end position="278"/>
    </location>
</feature>
<feature type="transmembrane region" description="Helical" evidence="9">
    <location>
        <begin position="125"/>
        <end position="148"/>
    </location>
</feature>
<name>A0A852ZY12_9ACTN</name>
<feature type="transmembrane region" description="Helical" evidence="9">
    <location>
        <begin position="341"/>
        <end position="360"/>
    </location>
</feature>
<dbReference type="GO" id="GO:0005886">
    <property type="term" value="C:plasma membrane"/>
    <property type="evidence" value="ECO:0007669"/>
    <property type="project" value="UniProtKB-SubCell"/>
</dbReference>
<feature type="transmembrane region" description="Helical" evidence="9">
    <location>
        <begin position="38"/>
        <end position="56"/>
    </location>
</feature>
<dbReference type="GO" id="GO:0042937">
    <property type="term" value="F:tripeptide transmembrane transporter activity"/>
    <property type="evidence" value="ECO:0007669"/>
    <property type="project" value="UniProtKB-ARBA"/>
</dbReference>
<dbReference type="SUPFAM" id="SSF103473">
    <property type="entry name" value="MFS general substrate transporter"/>
    <property type="match status" value="1"/>
</dbReference>
<evidence type="ECO:0000256" key="8">
    <source>
        <dbReference type="RuleBase" id="RU003755"/>
    </source>
</evidence>
<evidence type="ECO:0000256" key="1">
    <source>
        <dbReference type="ARBA" id="ARBA00004651"/>
    </source>
</evidence>
<dbReference type="CDD" id="cd17346">
    <property type="entry name" value="MFS_DtpA_like"/>
    <property type="match status" value="1"/>
</dbReference>
<proteinExistence type="inferred from homology"/>
<dbReference type="InterPro" id="IPR050171">
    <property type="entry name" value="MFS_Transporters"/>
</dbReference>
<keyword evidence="5 8" id="KW-0812">Transmembrane</keyword>
<dbReference type="Gene3D" id="1.20.1250.20">
    <property type="entry name" value="MFS general substrate transporter like domains"/>
    <property type="match status" value="1"/>
</dbReference>
<evidence type="ECO:0000313" key="10">
    <source>
        <dbReference type="EMBL" id="NYI06130.1"/>
    </source>
</evidence>
<dbReference type="FunFam" id="1.20.1250.20:FF:000017">
    <property type="entry name" value="Dipeptide and tripeptide permease A"/>
    <property type="match status" value="1"/>
</dbReference>
<keyword evidence="7 9" id="KW-0472">Membrane</keyword>
<dbReference type="InterPro" id="IPR000109">
    <property type="entry name" value="POT_fam"/>
</dbReference>
<evidence type="ECO:0000256" key="4">
    <source>
        <dbReference type="ARBA" id="ARBA00022475"/>
    </source>
</evidence>
<feature type="transmembrane region" description="Helical" evidence="9">
    <location>
        <begin position="400"/>
        <end position="425"/>
    </location>
</feature>
<dbReference type="PROSITE" id="PS01023">
    <property type="entry name" value="PTR2_2"/>
    <property type="match status" value="1"/>
</dbReference>
<feature type="transmembrane region" description="Helical" evidence="9">
    <location>
        <begin position="372"/>
        <end position="394"/>
    </location>
</feature>
<comment type="similarity">
    <text evidence="2 8">Belongs to the major facilitator superfamily. Proton-dependent oligopeptide transporter (POT/PTR) (TC 2.A.17) family.</text>
</comment>
<feature type="transmembrane region" description="Helical" evidence="9">
    <location>
        <begin position="185"/>
        <end position="205"/>
    </location>
</feature>
<sequence>MPSIEREATSPPGLADRRFFGHPRGLSTLFLTEMWERFSFYGMRSILVLYLTTAAIDGGLGLTEATAVGLYGVYNSLVYMLAMPGGWVADRLWGARRAVLVGGVVIAAGHYVLAIPAAWTFYVGLLLIAVGTGLLKPNISTMVGGLYAPGDERRDAGFTIFYMSINIGGFAAPLVVGTLGQQVDWHLGFAAAGVGMTFAVLQYVLGGRHLGEVGRAAPQPATAAERRAVARKAAFWLGLAAVALAVDLAVGAFHIEHAVNVLTVLGIVVPVVYFWSMFRSPDLVGGDRAKVQAFAWFFAFAVLFWMIYDQAGSLLTIFADEKTDRTLAGGWEFPASWFQSVNPLFIIVLAPLFAALWQWLGRRQPSTPVKFGYALLLIGFSFVIMGLAGAAAAGGELVSIYWLLSVYFVQTCAELCLSPVGLSVSTKLAPARFASQIMGLWFLATATGNALNGWVTRLNGVLGDTAYYALEGAVAILAGVCFWAAAGRIRRLMGDVR</sequence>
<dbReference type="InterPro" id="IPR005279">
    <property type="entry name" value="Dipep/tripep_permease"/>
</dbReference>
<dbReference type="PROSITE" id="PS01022">
    <property type="entry name" value="PTR2_1"/>
    <property type="match status" value="1"/>
</dbReference>
<gene>
    <name evidence="10" type="ORF">FHU37_003073</name>
</gene>
<dbReference type="InterPro" id="IPR018456">
    <property type="entry name" value="PTR2_symporter_CS"/>
</dbReference>
<organism evidence="10 11">
    <name type="scientific">Allostreptomyces psammosilenae</name>
    <dbReference type="NCBI Taxonomy" id="1892865"/>
    <lineage>
        <taxon>Bacteria</taxon>
        <taxon>Bacillati</taxon>
        <taxon>Actinomycetota</taxon>
        <taxon>Actinomycetes</taxon>
        <taxon>Kitasatosporales</taxon>
        <taxon>Streptomycetaceae</taxon>
        <taxon>Allostreptomyces</taxon>
    </lineage>
</organism>
<keyword evidence="3 8" id="KW-0813">Transport</keyword>
<dbReference type="Proteomes" id="UP000567795">
    <property type="component" value="Unassembled WGS sequence"/>
</dbReference>
<dbReference type="Pfam" id="PF00854">
    <property type="entry name" value="PTR2"/>
    <property type="match status" value="1"/>
</dbReference>
<evidence type="ECO:0000256" key="5">
    <source>
        <dbReference type="ARBA" id="ARBA00022692"/>
    </source>
</evidence>
<dbReference type="EMBL" id="JACBZD010000001">
    <property type="protein sequence ID" value="NYI06130.1"/>
    <property type="molecule type" value="Genomic_DNA"/>
</dbReference>
<keyword evidence="4" id="KW-1003">Cell membrane</keyword>
<evidence type="ECO:0000313" key="11">
    <source>
        <dbReference type="Proteomes" id="UP000567795"/>
    </source>
</evidence>
<feature type="transmembrane region" description="Helical" evidence="9">
    <location>
        <begin position="437"/>
        <end position="455"/>
    </location>
</feature>
<comment type="caution">
    <text evidence="10">The sequence shown here is derived from an EMBL/GenBank/DDBJ whole genome shotgun (WGS) entry which is preliminary data.</text>
</comment>
<dbReference type="InterPro" id="IPR036259">
    <property type="entry name" value="MFS_trans_sf"/>
</dbReference>
<feature type="transmembrane region" description="Helical" evidence="9">
    <location>
        <begin position="467"/>
        <end position="487"/>
    </location>
</feature>
<dbReference type="PANTHER" id="PTHR23517">
    <property type="entry name" value="RESISTANCE PROTEIN MDTM, PUTATIVE-RELATED-RELATED"/>
    <property type="match status" value="1"/>
</dbReference>
<evidence type="ECO:0000256" key="7">
    <source>
        <dbReference type="ARBA" id="ARBA00023136"/>
    </source>
</evidence>
<dbReference type="GO" id="GO:0035443">
    <property type="term" value="P:tripeptide transmembrane transport"/>
    <property type="evidence" value="ECO:0007669"/>
    <property type="project" value="UniProtKB-ARBA"/>
</dbReference>
<evidence type="ECO:0000256" key="6">
    <source>
        <dbReference type="ARBA" id="ARBA00022989"/>
    </source>
</evidence>
<feature type="transmembrane region" description="Helical" evidence="9">
    <location>
        <begin position="68"/>
        <end position="87"/>
    </location>
</feature>
<accession>A0A852ZY12</accession>
<dbReference type="GO" id="GO:0015333">
    <property type="term" value="F:peptide:proton symporter activity"/>
    <property type="evidence" value="ECO:0007669"/>
    <property type="project" value="UniProtKB-ARBA"/>
</dbReference>
<keyword evidence="11" id="KW-1185">Reference proteome</keyword>